<dbReference type="InterPro" id="IPR034718">
    <property type="entry name" value="RlpA"/>
</dbReference>
<dbReference type="RefSeq" id="WP_106227669.1">
    <property type="nucleotide sequence ID" value="NZ_PVTV01000013.1"/>
</dbReference>
<feature type="signal peptide" evidence="7">
    <location>
        <begin position="1"/>
        <end position="24"/>
    </location>
</feature>
<keyword evidence="4" id="KW-0564">Palmitate</keyword>
<evidence type="ECO:0000256" key="7">
    <source>
        <dbReference type="SAM" id="SignalP"/>
    </source>
</evidence>
<dbReference type="Gene3D" id="3.30.70.1070">
    <property type="entry name" value="Sporulation related repeat"/>
    <property type="match status" value="1"/>
</dbReference>
<evidence type="ECO:0000313" key="10">
    <source>
        <dbReference type="Proteomes" id="UP000238308"/>
    </source>
</evidence>
<dbReference type="OrthoDB" id="9779128at2"/>
<reference evidence="9 10" key="1">
    <citation type="submission" date="2018-03" db="EMBL/GenBank/DDBJ databases">
        <title>Genomic Encyclopedia of Type Strains, Phase III (KMG-III): the genomes of soil and plant-associated and newly described type strains.</title>
        <authorList>
            <person name="Whitman W."/>
        </authorList>
    </citation>
    <scope>NUCLEOTIDE SEQUENCE [LARGE SCALE GENOMIC DNA]</scope>
    <source>
        <strain evidence="9 10">MWH-P2sevCIIIb</strain>
    </source>
</reference>
<comment type="caution">
    <text evidence="9">The sequence shown here is derived from an EMBL/GenBank/DDBJ whole genome shotgun (WGS) entry which is preliminary data.</text>
</comment>
<dbReference type="PROSITE" id="PS51724">
    <property type="entry name" value="SPOR"/>
    <property type="match status" value="1"/>
</dbReference>
<evidence type="ECO:0000256" key="6">
    <source>
        <dbReference type="SAM" id="MobiDB-lite"/>
    </source>
</evidence>
<protein>
    <recommendedName>
        <fullName evidence="4">Endolytic peptidoglycan transglycosylase RlpA</fullName>
        <ecNumber evidence="4">4.2.2.-</ecNumber>
    </recommendedName>
</protein>
<evidence type="ECO:0000256" key="5">
    <source>
        <dbReference type="RuleBase" id="RU003495"/>
    </source>
</evidence>
<dbReference type="PANTHER" id="PTHR34183:SF1">
    <property type="entry name" value="ENDOLYTIC PEPTIDOGLYCAN TRANSGLYCOSYLASE RLPA"/>
    <property type="match status" value="1"/>
</dbReference>
<dbReference type="PROSITE" id="PS51257">
    <property type="entry name" value="PROKAR_LIPOPROTEIN"/>
    <property type="match status" value="1"/>
</dbReference>
<feature type="compositionally biased region" description="Low complexity" evidence="6">
    <location>
        <begin position="227"/>
        <end position="243"/>
    </location>
</feature>
<feature type="compositionally biased region" description="Low complexity" evidence="6">
    <location>
        <begin position="254"/>
        <end position="281"/>
    </location>
</feature>
<sequence>MTARWRTLRLVLFCLLVAVLTACSSTGSRRGGGYYQDDGPDANPPSNLDAVPDAVPKIEPFASGANKPYTTLGKSYTPDTSGAPYRQRGLASWYGKKFHGHQTSIGDRYDMYGMTAAHKTLPIPSYVRVTRVSNGKTVVLRVNDRGPFHEDRIIDLSYVAAYKLGLLSPGSAEVLVERITPDQIRNWDRSQPNNAVADAQPVAPPPAAAPMPPSRTSESWQSTSQDSAQSGSQRPSSSLLQGRPLDPVAPGNTAPPNQASSQPNPSSGASPSTSGSNSSSTKALPAGSMFLQAGAFSDQAKAQALADKLSGQITSGLGHPVFVEQTPSNLYRVRIGPFASRADANAAIAPIQSATGLTTSLTAP</sequence>
<dbReference type="FunFam" id="2.40.40.10:FF:000003">
    <property type="entry name" value="Endolytic peptidoglycan transglycosylase RlpA"/>
    <property type="match status" value="1"/>
</dbReference>
<comment type="similarity">
    <text evidence="4 5">Belongs to the RlpA family.</text>
</comment>
<feature type="compositionally biased region" description="Pro residues" evidence="6">
    <location>
        <begin position="202"/>
        <end position="213"/>
    </location>
</feature>
<dbReference type="InterPro" id="IPR009009">
    <property type="entry name" value="RlpA-like_DPBB"/>
</dbReference>
<dbReference type="InterPro" id="IPR036908">
    <property type="entry name" value="RlpA-like_sf"/>
</dbReference>
<dbReference type="InterPro" id="IPR007730">
    <property type="entry name" value="SPOR-like_dom"/>
</dbReference>
<evidence type="ECO:0000256" key="4">
    <source>
        <dbReference type="HAMAP-Rule" id="MF_02071"/>
    </source>
</evidence>
<keyword evidence="1 7" id="KW-0732">Signal</keyword>
<feature type="region of interest" description="Disordered" evidence="6">
    <location>
        <begin position="194"/>
        <end position="283"/>
    </location>
</feature>
<keyword evidence="4" id="KW-0472">Membrane</keyword>
<accession>A0A2T0XGN5</accession>
<keyword evidence="4" id="KW-1003">Cell membrane</keyword>
<keyword evidence="10" id="KW-1185">Reference proteome</keyword>
<dbReference type="InterPro" id="IPR036680">
    <property type="entry name" value="SPOR-like_sf"/>
</dbReference>
<keyword evidence="3 4" id="KW-0961">Cell wall biogenesis/degradation</keyword>
<dbReference type="GO" id="GO:0005886">
    <property type="term" value="C:plasma membrane"/>
    <property type="evidence" value="ECO:0007669"/>
    <property type="project" value="UniProtKB-SubCell"/>
</dbReference>
<dbReference type="SUPFAM" id="SSF110997">
    <property type="entry name" value="Sporulation related repeat"/>
    <property type="match status" value="1"/>
</dbReference>
<evidence type="ECO:0000256" key="2">
    <source>
        <dbReference type="ARBA" id="ARBA00023239"/>
    </source>
</evidence>
<name>A0A2T0XGN5_9BURK</name>
<dbReference type="GO" id="GO:0042834">
    <property type="term" value="F:peptidoglycan binding"/>
    <property type="evidence" value="ECO:0007669"/>
    <property type="project" value="InterPro"/>
</dbReference>
<gene>
    <name evidence="4" type="primary">rlpA</name>
    <name evidence="9" type="ORF">BCM14_1831</name>
</gene>
<dbReference type="SUPFAM" id="SSF50685">
    <property type="entry name" value="Barwin-like endoglucanases"/>
    <property type="match status" value="1"/>
</dbReference>
<feature type="region of interest" description="Disordered" evidence="6">
    <location>
        <begin position="26"/>
        <end position="45"/>
    </location>
</feature>
<dbReference type="Gene3D" id="2.40.40.10">
    <property type="entry name" value="RlpA-like domain"/>
    <property type="match status" value="1"/>
</dbReference>
<dbReference type="NCBIfam" id="TIGR00413">
    <property type="entry name" value="rlpA"/>
    <property type="match status" value="1"/>
</dbReference>
<dbReference type="Pfam" id="PF05036">
    <property type="entry name" value="SPOR"/>
    <property type="match status" value="1"/>
</dbReference>
<dbReference type="GO" id="GO:0071555">
    <property type="term" value="P:cell wall organization"/>
    <property type="evidence" value="ECO:0007669"/>
    <property type="project" value="UniProtKB-KW"/>
</dbReference>
<dbReference type="GO" id="GO:0000270">
    <property type="term" value="P:peptidoglycan metabolic process"/>
    <property type="evidence" value="ECO:0007669"/>
    <property type="project" value="UniProtKB-UniRule"/>
</dbReference>
<dbReference type="EC" id="4.2.2.-" evidence="4"/>
<dbReference type="CDD" id="cd22268">
    <property type="entry name" value="DPBB_RlpA-like"/>
    <property type="match status" value="1"/>
</dbReference>
<dbReference type="GO" id="GO:0008932">
    <property type="term" value="F:lytic endotransglycosylase activity"/>
    <property type="evidence" value="ECO:0007669"/>
    <property type="project" value="UniProtKB-UniRule"/>
</dbReference>
<evidence type="ECO:0000313" key="9">
    <source>
        <dbReference type="EMBL" id="PRY98114.1"/>
    </source>
</evidence>
<dbReference type="PANTHER" id="PTHR34183">
    <property type="entry name" value="ENDOLYTIC PEPTIDOGLYCAN TRANSGLYCOSYLASE RLPA"/>
    <property type="match status" value="1"/>
</dbReference>
<dbReference type="Proteomes" id="UP000238308">
    <property type="component" value="Unassembled WGS sequence"/>
</dbReference>
<dbReference type="HAMAP" id="MF_02071">
    <property type="entry name" value="RlpA"/>
    <property type="match status" value="1"/>
</dbReference>
<proteinExistence type="inferred from homology"/>
<organism evidence="9 10">
    <name type="scientific">Jezberella montanilacus</name>
    <dbReference type="NCBI Taxonomy" id="323426"/>
    <lineage>
        <taxon>Bacteria</taxon>
        <taxon>Pseudomonadati</taxon>
        <taxon>Pseudomonadota</taxon>
        <taxon>Betaproteobacteria</taxon>
        <taxon>Burkholderiales</taxon>
        <taxon>Alcaligenaceae</taxon>
        <taxon>Jezberella</taxon>
    </lineage>
</organism>
<evidence type="ECO:0000256" key="3">
    <source>
        <dbReference type="ARBA" id="ARBA00023316"/>
    </source>
</evidence>
<dbReference type="InterPro" id="IPR012997">
    <property type="entry name" value="RplA"/>
</dbReference>
<comment type="subcellular location">
    <subcellularLocation>
        <location evidence="4">Cell membrane</location>
        <topology evidence="4">Lipid-anchor</topology>
    </subcellularLocation>
</comment>
<feature type="domain" description="SPOR" evidence="8">
    <location>
        <begin position="283"/>
        <end position="364"/>
    </location>
</feature>
<dbReference type="AlphaFoldDB" id="A0A2T0XGN5"/>
<feature type="compositionally biased region" description="Polar residues" evidence="6">
    <location>
        <begin position="214"/>
        <end position="226"/>
    </location>
</feature>
<keyword evidence="2 4" id="KW-0456">Lyase</keyword>
<feature type="chain" id="PRO_5015792470" description="Endolytic peptidoglycan transglycosylase RlpA" evidence="7">
    <location>
        <begin position="25"/>
        <end position="364"/>
    </location>
</feature>
<evidence type="ECO:0000256" key="1">
    <source>
        <dbReference type="ARBA" id="ARBA00022729"/>
    </source>
</evidence>
<dbReference type="EMBL" id="PVTV01000013">
    <property type="protein sequence ID" value="PRY98114.1"/>
    <property type="molecule type" value="Genomic_DNA"/>
</dbReference>
<evidence type="ECO:0000259" key="8">
    <source>
        <dbReference type="PROSITE" id="PS51724"/>
    </source>
</evidence>
<dbReference type="Pfam" id="PF03330">
    <property type="entry name" value="DPBB_1"/>
    <property type="match status" value="1"/>
</dbReference>
<comment type="function">
    <text evidence="4">Lytic transglycosylase with a strong preference for naked glycan strands that lack stem peptides.</text>
</comment>
<keyword evidence="4 9" id="KW-0449">Lipoprotein</keyword>